<dbReference type="SUPFAM" id="SSF57850">
    <property type="entry name" value="RING/U-box"/>
    <property type="match status" value="1"/>
</dbReference>
<evidence type="ECO:0000256" key="15">
    <source>
        <dbReference type="SAM" id="MobiDB-lite"/>
    </source>
</evidence>
<dbReference type="PANTHER" id="PTHR14155">
    <property type="entry name" value="RING FINGER DOMAIN-CONTAINING"/>
    <property type="match status" value="1"/>
</dbReference>
<dbReference type="PANTHER" id="PTHR14155:SF263">
    <property type="entry name" value="E3 UBIQUITIN-PROTEIN LIGASE ATL6"/>
    <property type="match status" value="1"/>
</dbReference>
<evidence type="ECO:0000256" key="6">
    <source>
        <dbReference type="ARBA" id="ARBA00022692"/>
    </source>
</evidence>
<evidence type="ECO:0000313" key="18">
    <source>
        <dbReference type="EMBL" id="KAL3830618.1"/>
    </source>
</evidence>
<keyword evidence="6 16" id="KW-0812">Transmembrane</keyword>
<evidence type="ECO:0000256" key="5">
    <source>
        <dbReference type="ARBA" id="ARBA00022679"/>
    </source>
</evidence>
<evidence type="ECO:0000256" key="12">
    <source>
        <dbReference type="ARBA" id="ARBA00023136"/>
    </source>
</evidence>
<dbReference type="InterPro" id="IPR013083">
    <property type="entry name" value="Znf_RING/FYVE/PHD"/>
</dbReference>
<keyword evidence="7" id="KW-0479">Metal-binding</keyword>
<dbReference type="InterPro" id="IPR053238">
    <property type="entry name" value="RING-H2_zinc_finger"/>
</dbReference>
<keyword evidence="12 16" id="KW-0472">Membrane</keyword>
<evidence type="ECO:0000256" key="7">
    <source>
        <dbReference type="ARBA" id="ARBA00022723"/>
    </source>
</evidence>
<dbReference type="EC" id="2.3.2.27" evidence="4"/>
<evidence type="ECO:0000256" key="13">
    <source>
        <dbReference type="ARBA" id="ARBA00024209"/>
    </source>
</evidence>
<evidence type="ECO:0000256" key="2">
    <source>
        <dbReference type="ARBA" id="ARBA00004167"/>
    </source>
</evidence>
<dbReference type="GO" id="GO:0016020">
    <property type="term" value="C:membrane"/>
    <property type="evidence" value="ECO:0007669"/>
    <property type="project" value="UniProtKB-SubCell"/>
</dbReference>
<reference evidence="18 19" key="1">
    <citation type="submission" date="2024-12" db="EMBL/GenBank/DDBJ databases">
        <title>The unique morphological basis and parallel evolutionary history of personate flowers in Penstemon.</title>
        <authorList>
            <person name="Depatie T.H."/>
            <person name="Wessinger C.A."/>
        </authorList>
    </citation>
    <scope>NUCLEOTIDE SEQUENCE [LARGE SCALE GENOMIC DNA]</scope>
    <source>
        <strain evidence="18">WTNN_2</strain>
        <tissue evidence="18">Leaf</tissue>
    </source>
</reference>
<evidence type="ECO:0000256" key="14">
    <source>
        <dbReference type="PROSITE-ProRule" id="PRU00175"/>
    </source>
</evidence>
<name>A0ABD3T1R9_9LAMI</name>
<dbReference type="CDD" id="cd16461">
    <property type="entry name" value="RING-H2_EL5-like"/>
    <property type="match status" value="1"/>
</dbReference>
<dbReference type="GO" id="GO:0061630">
    <property type="term" value="F:ubiquitin protein ligase activity"/>
    <property type="evidence" value="ECO:0007669"/>
    <property type="project" value="UniProtKB-EC"/>
</dbReference>
<protein>
    <recommendedName>
        <fullName evidence="4">RING-type E3 ubiquitin transferase</fullName>
        <ecNumber evidence="4">2.3.2.27</ecNumber>
    </recommendedName>
</protein>
<accession>A0ABD3T1R9</accession>
<dbReference type="Gene3D" id="3.30.40.10">
    <property type="entry name" value="Zinc/RING finger domain, C3HC4 (zinc finger)"/>
    <property type="match status" value="1"/>
</dbReference>
<evidence type="ECO:0000256" key="4">
    <source>
        <dbReference type="ARBA" id="ARBA00012483"/>
    </source>
</evidence>
<evidence type="ECO:0000313" key="19">
    <source>
        <dbReference type="Proteomes" id="UP001634393"/>
    </source>
</evidence>
<comment type="catalytic activity">
    <reaction evidence="1">
        <text>S-ubiquitinyl-[E2 ubiquitin-conjugating enzyme]-L-cysteine + [acceptor protein]-L-lysine = [E2 ubiquitin-conjugating enzyme]-L-cysteine + N(6)-ubiquitinyl-[acceptor protein]-L-lysine.</text>
        <dbReference type="EC" id="2.3.2.27"/>
    </reaction>
</comment>
<comment type="pathway">
    <text evidence="3">Protein modification; protein ubiquitination.</text>
</comment>
<dbReference type="Proteomes" id="UP001634393">
    <property type="component" value="Unassembled WGS sequence"/>
</dbReference>
<evidence type="ECO:0000259" key="17">
    <source>
        <dbReference type="PROSITE" id="PS50089"/>
    </source>
</evidence>
<keyword evidence="11 16" id="KW-1133">Transmembrane helix</keyword>
<feature type="region of interest" description="Disordered" evidence="15">
    <location>
        <begin position="192"/>
        <end position="211"/>
    </location>
</feature>
<dbReference type="PROSITE" id="PS50089">
    <property type="entry name" value="ZF_RING_2"/>
    <property type="match status" value="1"/>
</dbReference>
<dbReference type="AlphaFoldDB" id="A0ABD3T1R9"/>
<comment type="similarity">
    <text evidence="13">Belongs to the RING-type zinc finger family. ATL subfamily.</text>
</comment>
<keyword evidence="5" id="KW-0808">Transferase</keyword>
<dbReference type="Pfam" id="PF13639">
    <property type="entry name" value="zf-RING_2"/>
    <property type="match status" value="1"/>
</dbReference>
<comment type="caution">
    <text evidence="18">The sequence shown here is derived from an EMBL/GenBank/DDBJ whole genome shotgun (WGS) entry which is preliminary data.</text>
</comment>
<sequence length="388" mass="43029">MKTTTTTTTTAAAATEHHGITKISLISLFLVLSQKTILVGAQSVSSGVSNPNYATFSPSMAIIIVVLIASLFFMAFFSIYIRNCSDSSSNGASLARRALSIRARRAAAARGLDASVIETFPTFSYSEVKDHKIGKGTLECAVCLNEFEDDETLRLIPKCDHVFHPECIDAWLESHVTCPVCRADLVPKPEDEPVPVQVPNSNEDNSNNNVVERNDSRRDEVIVEVEENQEPRVNRNFSLEYPNRPVRSWSVGVFGFGKFRSHSTGHSLVQPGVSMERFTLRLPENVRKEVMDRASLNRTGSCATTLPREGSSRRGYRGEGSSRGGRFRRIDPRSEREAKSDRWVLFTRGSSMKSSRTPVKMPSFNCLEPKAVDEAGLFTDDRSDKSPV</sequence>
<organism evidence="18 19">
    <name type="scientific">Penstemon smallii</name>
    <dbReference type="NCBI Taxonomy" id="265156"/>
    <lineage>
        <taxon>Eukaryota</taxon>
        <taxon>Viridiplantae</taxon>
        <taxon>Streptophyta</taxon>
        <taxon>Embryophyta</taxon>
        <taxon>Tracheophyta</taxon>
        <taxon>Spermatophyta</taxon>
        <taxon>Magnoliopsida</taxon>
        <taxon>eudicotyledons</taxon>
        <taxon>Gunneridae</taxon>
        <taxon>Pentapetalae</taxon>
        <taxon>asterids</taxon>
        <taxon>lamiids</taxon>
        <taxon>Lamiales</taxon>
        <taxon>Plantaginaceae</taxon>
        <taxon>Cheloneae</taxon>
        <taxon>Penstemon</taxon>
    </lineage>
</organism>
<evidence type="ECO:0000256" key="1">
    <source>
        <dbReference type="ARBA" id="ARBA00000900"/>
    </source>
</evidence>
<evidence type="ECO:0000256" key="11">
    <source>
        <dbReference type="ARBA" id="ARBA00022989"/>
    </source>
</evidence>
<gene>
    <name evidence="18" type="ORF">ACJIZ3_019420</name>
</gene>
<feature type="region of interest" description="Disordered" evidence="15">
    <location>
        <begin position="304"/>
        <end position="334"/>
    </location>
</feature>
<keyword evidence="10" id="KW-0862">Zinc</keyword>
<dbReference type="SMART" id="SM00184">
    <property type="entry name" value="RING"/>
    <property type="match status" value="1"/>
</dbReference>
<evidence type="ECO:0000256" key="3">
    <source>
        <dbReference type="ARBA" id="ARBA00004906"/>
    </source>
</evidence>
<keyword evidence="8 14" id="KW-0863">Zinc-finger</keyword>
<feature type="transmembrane region" description="Helical" evidence="16">
    <location>
        <begin position="60"/>
        <end position="81"/>
    </location>
</feature>
<dbReference type="EMBL" id="JBJXBP010000005">
    <property type="protein sequence ID" value="KAL3830618.1"/>
    <property type="molecule type" value="Genomic_DNA"/>
</dbReference>
<feature type="compositionally biased region" description="Low complexity" evidence="15">
    <location>
        <begin position="200"/>
        <end position="211"/>
    </location>
</feature>
<comment type="subcellular location">
    <subcellularLocation>
        <location evidence="2">Membrane</location>
        <topology evidence="2">Single-pass membrane protein</topology>
    </subcellularLocation>
</comment>
<keyword evidence="9" id="KW-0833">Ubl conjugation pathway</keyword>
<evidence type="ECO:0000256" key="16">
    <source>
        <dbReference type="SAM" id="Phobius"/>
    </source>
</evidence>
<dbReference type="FunFam" id="3.30.40.10:FF:000187">
    <property type="entry name" value="E3 ubiquitin-protein ligase ATL6"/>
    <property type="match status" value="1"/>
</dbReference>
<dbReference type="GO" id="GO:0008270">
    <property type="term" value="F:zinc ion binding"/>
    <property type="evidence" value="ECO:0007669"/>
    <property type="project" value="UniProtKB-KW"/>
</dbReference>
<evidence type="ECO:0000256" key="10">
    <source>
        <dbReference type="ARBA" id="ARBA00022833"/>
    </source>
</evidence>
<dbReference type="InterPro" id="IPR001841">
    <property type="entry name" value="Znf_RING"/>
</dbReference>
<feature type="domain" description="RING-type" evidence="17">
    <location>
        <begin position="140"/>
        <end position="182"/>
    </location>
</feature>
<evidence type="ECO:0000256" key="8">
    <source>
        <dbReference type="ARBA" id="ARBA00022771"/>
    </source>
</evidence>
<keyword evidence="19" id="KW-1185">Reference proteome</keyword>
<proteinExistence type="inferred from homology"/>
<evidence type="ECO:0000256" key="9">
    <source>
        <dbReference type="ARBA" id="ARBA00022786"/>
    </source>
</evidence>